<dbReference type="NCBIfam" id="NF012229">
    <property type="entry name" value="bla_class_B_core"/>
    <property type="match status" value="1"/>
</dbReference>
<keyword evidence="10 15" id="KW-0378">Hydrolase</keyword>
<sequence>MKFYFLFLLSLLGILPNGFSQNNNKLAIKVTPLTTGIYVHTSYKLLNGQPFPSNGLLVETTEGVVLIDTGWGEKPTKEILDWVKNNLRKPVVLCVVSHAHEDRLGGIKALQKQNIRVISTRLTAESAARNKHPQPAGILPADTTISVGGTNIRTFYPGPGHTEDNITVWFPDQKVLYGGCFVKSTHAKDLGNVADANLRAWPNSLNTVISEFPDPNFVIPGHQDWSNKMALQHTLNLLRNVKSR</sequence>
<keyword evidence="16" id="KW-1185">Reference proteome</keyword>
<dbReference type="EC" id="3.5.2.6" evidence="6"/>
<evidence type="ECO:0000256" key="8">
    <source>
        <dbReference type="ARBA" id="ARBA00022729"/>
    </source>
</evidence>
<protein>
    <recommendedName>
        <fullName evidence="6">beta-lactamase</fullName>
        <ecNumber evidence="6">3.5.2.6</ecNumber>
    </recommendedName>
</protein>
<evidence type="ECO:0000256" key="10">
    <source>
        <dbReference type="ARBA" id="ARBA00022801"/>
    </source>
</evidence>
<keyword evidence="7" id="KW-0479">Metal-binding</keyword>
<dbReference type="EMBL" id="JAEHFX010000001">
    <property type="protein sequence ID" value="MBK0401619.1"/>
    <property type="molecule type" value="Genomic_DNA"/>
</dbReference>
<evidence type="ECO:0000256" key="1">
    <source>
        <dbReference type="ARBA" id="ARBA00001526"/>
    </source>
</evidence>
<evidence type="ECO:0000256" key="2">
    <source>
        <dbReference type="ARBA" id="ARBA00001947"/>
    </source>
</evidence>
<dbReference type="InterPro" id="IPR001279">
    <property type="entry name" value="Metallo-B-lactamas"/>
</dbReference>
<dbReference type="CDD" id="cd16304">
    <property type="entry name" value="BcII-like_MBL-B1"/>
    <property type="match status" value="1"/>
</dbReference>
<dbReference type="InterPro" id="IPR058199">
    <property type="entry name" value="BlaB//VIM/IMP-1"/>
</dbReference>
<comment type="subunit">
    <text evidence="5">Monomer.</text>
</comment>
<dbReference type="NCBIfam" id="NF033088">
    <property type="entry name" value="bla_subclass_B1"/>
    <property type="match status" value="1"/>
</dbReference>
<keyword evidence="12" id="KW-0046">Antibiotic resistance</keyword>
<dbReference type="InterPro" id="IPR001018">
    <property type="entry name" value="Beta-lactamase_class-B_CS"/>
</dbReference>
<accession>A0ABS1BX23</accession>
<dbReference type="SMART" id="SM00849">
    <property type="entry name" value="Lactamase_B"/>
    <property type="match status" value="1"/>
</dbReference>
<dbReference type="InterPro" id="IPR047917">
    <property type="entry name" value="BcII-like_MBL-B1"/>
</dbReference>
<dbReference type="PANTHER" id="PTHR42951">
    <property type="entry name" value="METALLO-BETA-LACTAMASE DOMAIN-CONTAINING"/>
    <property type="match status" value="1"/>
</dbReference>
<evidence type="ECO:0000256" key="4">
    <source>
        <dbReference type="ARBA" id="ARBA00005250"/>
    </source>
</evidence>
<dbReference type="Proteomes" id="UP000644147">
    <property type="component" value="Unassembled WGS sequence"/>
</dbReference>
<evidence type="ECO:0000313" key="15">
    <source>
        <dbReference type="EMBL" id="MBK0401619.1"/>
    </source>
</evidence>
<dbReference type="PROSITE" id="PS00744">
    <property type="entry name" value="BETA_LACTAMASE_B_2"/>
    <property type="match status" value="1"/>
</dbReference>
<keyword evidence="8 13" id="KW-0732">Signal</keyword>
<feature type="domain" description="Metallo-beta-lactamase" evidence="14">
    <location>
        <begin position="52"/>
        <end position="222"/>
    </location>
</feature>
<keyword evidence="9" id="KW-0574">Periplasm</keyword>
<reference evidence="15 16" key="1">
    <citation type="submission" date="2020-12" db="EMBL/GenBank/DDBJ databases">
        <title>Bacterial novel species Adhaeribacter sp. BT258 isolated from soil.</title>
        <authorList>
            <person name="Jung H.-Y."/>
        </authorList>
    </citation>
    <scope>NUCLEOTIDE SEQUENCE [LARGE SCALE GENOMIC DNA]</scope>
    <source>
        <strain evidence="15 16">BT258</strain>
    </source>
</reference>
<evidence type="ECO:0000256" key="5">
    <source>
        <dbReference type="ARBA" id="ARBA00011245"/>
    </source>
</evidence>
<dbReference type="PANTHER" id="PTHR42951:SF4">
    <property type="entry name" value="ACYL-COENZYME A THIOESTERASE MBLAC2"/>
    <property type="match status" value="1"/>
</dbReference>
<dbReference type="Pfam" id="PF00753">
    <property type="entry name" value="Lactamase_B"/>
    <property type="match status" value="1"/>
</dbReference>
<evidence type="ECO:0000256" key="7">
    <source>
        <dbReference type="ARBA" id="ARBA00022723"/>
    </source>
</evidence>
<organism evidence="15 16">
    <name type="scientific">Adhaeribacter terrigena</name>
    <dbReference type="NCBI Taxonomy" id="2793070"/>
    <lineage>
        <taxon>Bacteria</taxon>
        <taxon>Pseudomonadati</taxon>
        <taxon>Bacteroidota</taxon>
        <taxon>Cytophagia</taxon>
        <taxon>Cytophagales</taxon>
        <taxon>Hymenobacteraceae</taxon>
        <taxon>Adhaeribacter</taxon>
    </lineage>
</organism>
<keyword evidence="11" id="KW-0862">Zinc</keyword>
<evidence type="ECO:0000256" key="9">
    <source>
        <dbReference type="ARBA" id="ARBA00022764"/>
    </source>
</evidence>
<comment type="caution">
    <text evidence="15">The sequence shown here is derived from an EMBL/GenBank/DDBJ whole genome shotgun (WGS) entry which is preliminary data.</text>
</comment>
<dbReference type="InterPro" id="IPR050855">
    <property type="entry name" value="NDM-1-like"/>
</dbReference>
<evidence type="ECO:0000256" key="6">
    <source>
        <dbReference type="ARBA" id="ARBA00012865"/>
    </source>
</evidence>
<evidence type="ECO:0000259" key="14">
    <source>
        <dbReference type="SMART" id="SM00849"/>
    </source>
</evidence>
<name>A0ABS1BX23_9BACT</name>
<proteinExistence type="inferred from homology"/>
<evidence type="ECO:0000256" key="12">
    <source>
        <dbReference type="ARBA" id="ARBA00023251"/>
    </source>
</evidence>
<dbReference type="GO" id="GO:0008800">
    <property type="term" value="F:beta-lactamase activity"/>
    <property type="evidence" value="ECO:0007669"/>
    <property type="project" value="UniProtKB-EC"/>
</dbReference>
<evidence type="ECO:0000313" key="16">
    <source>
        <dbReference type="Proteomes" id="UP000644147"/>
    </source>
</evidence>
<gene>
    <name evidence="15" type="primary">bla</name>
    <name evidence="15" type="ORF">I5M27_01400</name>
</gene>
<comment type="catalytic activity">
    <reaction evidence="1">
        <text>a beta-lactam + H2O = a substituted beta-amino acid</text>
        <dbReference type="Rhea" id="RHEA:20401"/>
        <dbReference type="ChEBI" id="CHEBI:15377"/>
        <dbReference type="ChEBI" id="CHEBI:35627"/>
        <dbReference type="ChEBI" id="CHEBI:140347"/>
        <dbReference type="EC" id="3.5.2.6"/>
    </reaction>
</comment>
<evidence type="ECO:0000256" key="13">
    <source>
        <dbReference type="SAM" id="SignalP"/>
    </source>
</evidence>
<evidence type="ECO:0000256" key="3">
    <source>
        <dbReference type="ARBA" id="ARBA00004418"/>
    </source>
</evidence>
<feature type="chain" id="PRO_5045442030" description="beta-lactamase" evidence="13">
    <location>
        <begin position="21"/>
        <end position="244"/>
    </location>
</feature>
<dbReference type="SUPFAM" id="SSF56281">
    <property type="entry name" value="Metallo-hydrolase/oxidoreductase"/>
    <property type="match status" value="1"/>
</dbReference>
<comment type="similarity">
    <text evidence="4">Belongs to the metallo-beta-lactamase superfamily. Class-B beta-lactamase family.</text>
</comment>
<dbReference type="Gene3D" id="3.60.15.10">
    <property type="entry name" value="Ribonuclease Z/Hydroxyacylglutathione hydrolase-like"/>
    <property type="match status" value="1"/>
</dbReference>
<comment type="cofactor">
    <cofactor evidence="2">
        <name>Zn(2+)</name>
        <dbReference type="ChEBI" id="CHEBI:29105"/>
    </cofactor>
</comment>
<evidence type="ECO:0000256" key="11">
    <source>
        <dbReference type="ARBA" id="ARBA00022833"/>
    </source>
</evidence>
<feature type="signal peptide" evidence="13">
    <location>
        <begin position="1"/>
        <end position="20"/>
    </location>
</feature>
<dbReference type="InterPro" id="IPR036866">
    <property type="entry name" value="RibonucZ/Hydroxyglut_hydro"/>
</dbReference>
<dbReference type="RefSeq" id="WP_200504244.1">
    <property type="nucleotide sequence ID" value="NZ_JAEHFX010000001.1"/>
</dbReference>
<comment type="subcellular location">
    <subcellularLocation>
        <location evidence="3">Periplasm</location>
    </subcellularLocation>
</comment>